<evidence type="ECO:0000313" key="1">
    <source>
        <dbReference type="EMBL" id="TGY96043.1"/>
    </source>
</evidence>
<sequence length="260" mass="28979">MLLEKRLEEILKLVEKNGSVTVQELTEHLKASESTIRRDLYLLDEEGKLNKVHGGATAINASYASGKDVEVEYRKNLNREEKAEIARYAASLIKPDDLVYLDAGTTTERVIDFITEKRAVYVTNAIGHAKRLVQAGCEAHILGGKFKLSTEAVVGIETASELEKFNFTIGFIGTNGISRRAGFSTPDIEEAMVKRRAVIQCRRPYILGDSGKFNQISPVTFAGIEDAELVTTEIKHDSFQDLTNIIETTKKQEKQERSTL</sequence>
<gene>
    <name evidence="1" type="ORF">E5329_12080</name>
</gene>
<name>A0AC61RW36_9FIRM</name>
<organism evidence="1 2">
    <name type="scientific">Petralouisia muris</name>
    <dbReference type="NCBI Taxonomy" id="3032872"/>
    <lineage>
        <taxon>Bacteria</taxon>
        <taxon>Bacillati</taxon>
        <taxon>Bacillota</taxon>
        <taxon>Clostridia</taxon>
        <taxon>Lachnospirales</taxon>
        <taxon>Lachnospiraceae</taxon>
        <taxon>Petralouisia</taxon>
    </lineage>
</organism>
<dbReference type="Proteomes" id="UP000304953">
    <property type="component" value="Unassembled WGS sequence"/>
</dbReference>
<accession>A0AC61RW36</accession>
<reference evidence="1" key="1">
    <citation type="submission" date="2019-04" db="EMBL/GenBank/DDBJ databases">
        <title>Microbes associate with the intestines of laboratory mice.</title>
        <authorList>
            <person name="Navarre W."/>
            <person name="Wong E."/>
            <person name="Huang K."/>
            <person name="Tropini C."/>
            <person name="Ng K."/>
            <person name="Yu B."/>
        </authorList>
    </citation>
    <scope>NUCLEOTIDE SEQUENCE</scope>
    <source>
        <strain evidence="1">NM01_1-7b</strain>
    </source>
</reference>
<comment type="caution">
    <text evidence="1">The sequence shown here is derived from an EMBL/GenBank/DDBJ whole genome shotgun (WGS) entry which is preliminary data.</text>
</comment>
<dbReference type="EMBL" id="SRYA01000021">
    <property type="protein sequence ID" value="TGY96043.1"/>
    <property type="molecule type" value="Genomic_DNA"/>
</dbReference>
<protein>
    <submittedName>
        <fullName evidence="1">DeoR/GlpR transcriptional regulator</fullName>
    </submittedName>
</protein>
<proteinExistence type="predicted"/>
<keyword evidence="2" id="KW-1185">Reference proteome</keyword>
<evidence type="ECO:0000313" key="2">
    <source>
        <dbReference type="Proteomes" id="UP000304953"/>
    </source>
</evidence>